<gene>
    <name evidence="1" type="ORF">HNR02_002806</name>
</gene>
<keyword evidence="2" id="KW-1185">Reference proteome</keyword>
<evidence type="ECO:0000313" key="2">
    <source>
        <dbReference type="Proteomes" id="UP000549616"/>
    </source>
</evidence>
<protein>
    <submittedName>
        <fullName evidence="1">Uncharacterized protein</fullName>
    </submittedName>
</protein>
<sequence length="93" mass="9942">MAAGAVREAPGNLAEIERLLCRVCDPVEYDDGAASAEDFRDAATVDVLMGRVEETRICFSDGAYRMATIGIGTFIEGLLLSVLLEGTKICATR</sequence>
<comment type="caution">
    <text evidence="1">The sequence shown here is derived from an EMBL/GenBank/DDBJ whole genome shotgun (WGS) entry which is preliminary data.</text>
</comment>
<dbReference type="AlphaFoldDB" id="A0A853B2W6"/>
<dbReference type="RefSeq" id="WP_179773631.1">
    <property type="nucleotide sequence ID" value="NZ_JACCFK010000001.1"/>
</dbReference>
<organism evidence="1 2">
    <name type="scientific">Amycolatopsis endophytica</name>
    <dbReference type="NCBI Taxonomy" id="860233"/>
    <lineage>
        <taxon>Bacteria</taxon>
        <taxon>Bacillati</taxon>
        <taxon>Actinomycetota</taxon>
        <taxon>Actinomycetes</taxon>
        <taxon>Pseudonocardiales</taxon>
        <taxon>Pseudonocardiaceae</taxon>
        <taxon>Amycolatopsis</taxon>
    </lineage>
</organism>
<evidence type="ECO:0000313" key="1">
    <source>
        <dbReference type="EMBL" id="NYI89483.1"/>
    </source>
</evidence>
<proteinExistence type="predicted"/>
<accession>A0A853B2W6</accession>
<name>A0A853B2W6_9PSEU</name>
<reference evidence="1 2" key="1">
    <citation type="submission" date="2020-07" db="EMBL/GenBank/DDBJ databases">
        <title>Sequencing the genomes of 1000 actinobacteria strains.</title>
        <authorList>
            <person name="Klenk H.-P."/>
        </authorList>
    </citation>
    <scope>NUCLEOTIDE SEQUENCE [LARGE SCALE GENOMIC DNA]</scope>
    <source>
        <strain evidence="1 2">DSM 104006</strain>
    </source>
</reference>
<dbReference type="EMBL" id="JACCFK010000001">
    <property type="protein sequence ID" value="NYI89483.1"/>
    <property type="molecule type" value="Genomic_DNA"/>
</dbReference>
<dbReference type="Proteomes" id="UP000549616">
    <property type="component" value="Unassembled WGS sequence"/>
</dbReference>